<evidence type="ECO:0000313" key="3">
    <source>
        <dbReference type="EMBL" id="BDU74306.1"/>
    </source>
</evidence>
<organism evidence="3 4">
    <name type="scientific">Mesoterricola silvestris</name>
    <dbReference type="NCBI Taxonomy" id="2927979"/>
    <lineage>
        <taxon>Bacteria</taxon>
        <taxon>Pseudomonadati</taxon>
        <taxon>Acidobacteriota</taxon>
        <taxon>Holophagae</taxon>
        <taxon>Holophagales</taxon>
        <taxon>Holophagaceae</taxon>
        <taxon>Mesoterricola</taxon>
    </lineage>
</organism>
<keyword evidence="2" id="KW-0732">Signal</keyword>
<feature type="signal peptide" evidence="2">
    <location>
        <begin position="1"/>
        <end position="25"/>
    </location>
</feature>
<evidence type="ECO:0000313" key="4">
    <source>
        <dbReference type="Proteomes" id="UP001238179"/>
    </source>
</evidence>
<evidence type="ECO:0000256" key="1">
    <source>
        <dbReference type="SAM" id="MobiDB-lite"/>
    </source>
</evidence>
<dbReference type="AlphaFoldDB" id="A0AA48GJS6"/>
<accession>A0AA48GJS6</accession>
<reference evidence="4" key="1">
    <citation type="journal article" date="2023" name="Int. J. Syst. Evol. Microbiol.">
        <title>Mesoterricola silvestris gen. nov., sp. nov., Mesoterricola sediminis sp. nov., Geothrix oryzae sp. nov., Geothrix edaphica sp. nov., Geothrix rubra sp. nov., and Geothrix limicola sp. nov., six novel members of Acidobacteriota isolated from soils.</title>
        <authorList>
            <person name="Itoh H."/>
            <person name="Sugisawa Y."/>
            <person name="Mise K."/>
            <person name="Xu Z."/>
            <person name="Kuniyasu M."/>
            <person name="Ushijima N."/>
            <person name="Kawano K."/>
            <person name="Kobayashi E."/>
            <person name="Shiratori Y."/>
            <person name="Masuda Y."/>
            <person name="Senoo K."/>
        </authorList>
    </citation>
    <scope>NUCLEOTIDE SEQUENCE [LARGE SCALE GENOMIC DNA]</scope>
    <source>
        <strain evidence="4">W79</strain>
    </source>
</reference>
<evidence type="ECO:0000256" key="2">
    <source>
        <dbReference type="SAM" id="SignalP"/>
    </source>
</evidence>
<feature type="compositionally biased region" description="Basic and acidic residues" evidence="1">
    <location>
        <begin position="56"/>
        <end position="65"/>
    </location>
</feature>
<feature type="chain" id="PRO_5041360770" evidence="2">
    <location>
        <begin position="26"/>
        <end position="221"/>
    </location>
</feature>
<keyword evidence="4" id="KW-1185">Reference proteome</keyword>
<protein>
    <submittedName>
        <fullName evidence="3">Uncharacterized protein</fullName>
    </submittedName>
</protein>
<dbReference type="Proteomes" id="UP001238179">
    <property type="component" value="Chromosome"/>
</dbReference>
<gene>
    <name evidence="3" type="ORF">METEAL_34800</name>
</gene>
<proteinExistence type="predicted"/>
<dbReference type="KEGG" id="msil:METEAL_34800"/>
<feature type="region of interest" description="Disordered" evidence="1">
    <location>
        <begin position="45"/>
        <end position="65"/>
    </location>
</feature>
<dbReference type="EMBL" id="AP027080">
    <property type="protein sequence ID" value="BDU74306.1"/>
    <property type="molecule type" value="Genomic_DNA"/>
</dbReference>
<sequence>MIPCTHLRAALALACALGAASPALEAVDCHLTNTSSQAVRIFSPVGESDGPLQVRDSSDHPEGPFRRMPEEGVLLVSGAGLQFRVEDADLPVNGHFVRLTIQEEEGDTGPGLILHRVLPGSGGPSVNLLPIRNGNRAPRLSRDREGVDGAPLFHFDGLIDLAPARSRRPRKPRAPAVTQFLPQMRPAPVRDNYLIPAPEAGEAPPRTPEPAPAAGCACVIL</sequence>
<dbReference type="RefSeq" id="WP_316412981.1">
    <property type="nucleotide sequence ID" value="NZ_AP027080.1"/>
</dbReference>
<name>A0AA48GJS6_9BACT</name>